<evidence type="ECO:0000313" key="1">
    <source>
        <dbReference type="EMBL" id="NMN02284.1"/>
    </source>
</evidence>
<evidence type="ECO:0000313" key="2">
    <source>
        <dbReference type="Proteomes" id="UP000553756"/>
    </source>
</evidence>
<protein>
    <submittedName>
        <fullName evidence="1">Uncharacterized protein</fullName>
    </submittedName>
</protein>
<dbReference type="Proteomes" id="UP000553756">
    <property type="component" value="Unassembled WGS sequence"/>
</dbReference>
<sequence>MTAESDCRWLDVSPDYYGRLQVFECAVPKDGVSVGYRTRVSGHTVSYAVAMRPHQI</sequence>
<proteinExistence type="predicted"/>
<organism evidence="1 2">
    <name type="scientific">Bifidobacterium panos</name>
    <dbReference type="NCBI Taxonomy" id="2675321"/>
    <lineage>
        <taxon>Bacteria</taxon>
        <taxon>Bacillati</taxon>
        <taxon>Actinomycetota</taxon>
        <taxon>Actinomycetes</taxon>
        <taxon>Bifidobacteriales</taxon>
        <taxon>Bifidobacteriaceae</taxon>
        <taxon>Bifidobacterium</taxon>
    </lineage>
</organism>
<comment type="caution">
    <text evidence="1">The sequence shown here is derived from an EMBL/GenBank/DDBJ whole genome shotgun (WGS) entry which is preliminary data.</text>
</comment>
<reference evidence="1 2" key="1">
    <citation type="submission" date="2020-02" db="EMBL/GenBank/DDBJ databases">
        <title>Characterization of phylogenetic diversity of novel bifidobacterial species isolated in Czech ZOOs.</title>
        <authorList>
            <person name="Lugli G.A."/>
            <person name="Vera N.B."/>
            <person name="Ventura M."/>
        </authorList>
    </citation>
    <scope>NUCLEOTIDE SEQUENCE [LARGE SCALE GENOMIC DNA]</scope>
    <source>
        <strain evidence="1 2">DSM 109963</strain>
    </source>
</reference>
<accession>A0ABX1SWR9</accession>
<gene>
    <name evidence="1" type="ORF">G1C94_0906</name>
</gene>
<dbReference type="EMBL" id="JAAIIJ010000018">
    <property type="protein sequence ID" value="NMN02284.1"/>
    <property type="molecule type" value="Genomic_DNA"/>
</dbReference>
<name>A0ABX1SWR9_9BIFI</name>
<keyword evidence="2" id="KW-1185">Reference proteome</keyword>